<dbReference type="CDD" id="cd00093">
    <property type="entry name" value="HTH_XRE"/>
    <property type="match status" value="1"/>
</dbReference>
<dbReference type="SMART" id="SM00530">
    <property type="entry name" value="HTH_XRE"/>
    <property type="match status" value="1"/>
</dbReference>
<dbReference type="SUPFAM" id="SSF47413">
    <property type="entry name" value="lambda repressor-like DNA-binding domains"/>
    <property type="match status" value="1"/>
</dbReference>
<gene>
    <name evidence="2" type="ORF">ACH4TF_32205</name>
</gene>
<dbReference type="InterPro" id="IPR043917">
    <property type="entry name" value="DUF5753"/>
</dbReference>
<accession>A0ABW7TGT1</accession>
<proteinExistence type="predicted"/>
<dbReference type="Pfam" id="PF19054">
    <property type="entry name" value="DUF5753"/>
    <property type="match status" value="1"/>
</dbReference>
<name>A0ABW7TGT1_9ACTN</name>
<dbReference type="Proteomes" id="UP001611162">
    <property type="component" value="Unassembled WGS sequence"/>
</dbReference>
<comment type="caution">
    <text evidence="2">The sequence shown here is derived from an EMBL/GenBank/DDBJ whole genome shotgun (WGS) entry which is preliminary data.</text>
</comment>
<organism evidence="2 3">
    <name type="scientific">Streptomyces abikoensis</name>
    <dbReference type="NCBI Taxonomy" id="97398"/>
    <lineage>
        <taxon>Bacteria</taxon>
        <taxon>Bacillati</taxon>
        <taxon>Actinomycetota</taxon>
        <taxon>Actinomycetes</taxon>
        <taxon>Kitasatosporales</taxon>
        <taxon>Streptomycetaceae</taxon>
        <taxon>Streptomyces</taxon>
    </lineage>
</organism>
<keyword evidence="3" id="KW-1185">Reference proteome</keyword>
<evidence type="ECO:0000313" key="3">
    <source>
        <dbReference type="Proteomes" id="UP001611162"/>
    </source>
</evidence>
<dbReference type="RefSeq" id="WP_397614738.1">
    <property type="nucleotide sequence ID" value="NZ_JBIRRB010000016.1"/>
</dbReference>
<protein>
    <submittedName>
        <fullName evidence="2">Helix-turn-helix domain-containing protein</fullName>
    </submittedName>
</protein>
<reference evidence="2 3" key="1">
    <citation type="submission" date="2024-10" db="EMBL/GenBank/DDBJ databases">
        <title>The Natural Products Discovery Center: Release of the First 8490 Sequenced Strains for Exploring Actinobacteria Biosynthetic Diversity.</title>
        <authorList>
            <person name="Kalkreuter E."/>
            <person name="Kautsar S.A."/>
            <person name="Yang D."/>
            <person name="Bader C.D."/>
            <person name="Teijaro C.N."/>
            <person name="Fluegel L."/>
            <person name="Davis C.M."/>
            <person name="Simpson J.R."/>
            <person name="Lauterbach L."/>
            <person name="Steele A.D."/>
            <person name="Gui C."/>
            <person name="Meng S."/>
            <person name="Li G."/>
            <person name="Viehrig K."/>
            <person name="Ye F."/>
            <person name="Su P."/>
            <person name="Kiefer A.F."/>
            <person name="Nichols A."/>
            <person name="Cepeda A.J."/>
            <person name="Yan W."/>
            <person name="Fan B."/>
            <person name="Jiang Y."/>
            <person name="Adhikari A."/>
            <person name="Zheng C.-J."/>
            <person name="Schuster L."/>
            <person name="Cowan T.M."/>
            <person name="Smanski M.J."/>
            <person name="Chevrette M.G."/>
            <person name="De Carvalho L.P.S."/>
            <person name="Shen B."/>
        </authorList>
    </citation>
    <scope>NUCLEOTIDE SEQUENCE [LARGE SCALE GENOMIC DNA]</scope>
    <source>
        <strain evidence="2 3">NPDC020979</strain>
    </source>
</reference>
<sequence>MTYTRPRPMAWQYCGEQIKLWRNLAGVSRETLAKEAGYGCETIASVEQGRRRPAVHLLRIADQLCGAKGLLRAAEKYLEPEQFPERSHDYMRYEAEAIAISSYQPMRIPGLLQTEEYAQELISSWWPPLDDQTVEVRVANRMKRQALLDKQTHVFNYVIGEPALRYPIASREQHQRQLRHLLTVSKRRNVTIQALRFDGIPVGMDGSLILLETPDHKYFAYEEGQLTSSLTAEPDKVSQATQTLARITQLAMSPGESAAFIEELADTQ</sequence>
<evidence type="ECO:0000313" key="2">
    <source>
        <dbReference type="EMBL" id="MFI0915068.1"/>
    </source>
</evidence>
<dbReference type="EMBL" id="JBIRRB010000016">
    <property type="protein sequence ID" value="MFI0915068.1"/>
    <property type="molecule type" value="Genomic_DNA"/>
</dbReference>
<evidence type="ECO:0000259" key="1">
    <source>
        <dbReference type="PROSITE" id="PS50943"/>
    </source>
</evidence>
<dbReference type="Pfam" id="PF13560">
    <property type="entry name" value="HTH_31"/>
    <property type="match status" value="1"/>
</dbReference>
<feature type="domain" description="HTH cro/C1-type" evidence="1">
    <location>
        <begin position="18"/>
        <end position="58"/>
    </location>
</feature>
<dbReference type="InterPro" id="IPR001387">
    <property type="entry name" value="Cro/C1-type_HTH"/>
</dbReference>
<dbReference type="Gene3D" id="1.10.260.40">
    <property type="entry name" value="lambda repressor-like DNA-binding domains"/>
    <property type="match status" value="1"/>
</dbReference>
<dbReference type="PROSITE" id="PS50943">
    <property type="entry name" value="HTH_CROC1"/>
    <property type="match status" value="1"/>
</dbReference>
<dbReference type="InterPro" id="IPR010982">
    <property type="entry name" value="Lambda_DNA-bd_dom_sf"/>
</dbReference>